<dbReference type="PRINTS" id="PR00080">
    <property type="entry name" value="SDRFAMILY"/>
</dbReference>
<dbReference type="InterPro" id="IPR036291">
    <property type="entry name" value="NAD(P)-bd_dom_sf"/>
</dbReference>
<dbReference type="Pfam" id="PF13561">
    <property type="entry name" value="adh_short_C2"/>
    <property type="match status" value="1"/>
</dbReference>
<reference evidence="3 4" key="1">
    <citation type="submission" date="2019-03" db="EMBL/GenBank/DDBJ databases">
        <title>Complete Genome Sequence of Paraburkholderia dipogonis ICMP 19430T, a Nitrogen-fixing Symbiont of the South African Invasive Legume Dipogon lignosus in New Zealand.</title>
        <authorList>
            <person name="De Meyer S.E."/>
        </authorList>
    </citation>
    <scope>NUCLEOTIDE SEQUENCE [LARGE SCALE GENOMIC DNA]</scope>
    <source>
        <strain evidence="3 4">ICMP 19430</strain>
    </source>
</reference>
<dbReference type="NCBIfam" id="NF005559">
    <property type="entry name" value="PRK07231.1"/>
    <property type="match status" value="1"/>
</dbReference>
<organism evidence="3 4">
    <name type="scientific">Paraburkholderia dipogonis</name>
    <dbReference type="NCBI Taxonomy" id="1211383"/>
    <lineage>
        <taxon>Bacteria</taxon>
        <taxon>Pseudomonadati</taxon>
        <taxon>Pseudomonadota</taxon>
        <taxon>Betaproteobacteria</taxon>
        <taxon>Burkholderiales</taxon>
        <taxon>Burkholderiaceae</taxon>
        <taxon>Paraburkholderia</taxon>
    </lineage>
</organism>
<dbReference type="FunFam" id="3.40.50.720:FF:000084">
    <property type="entry name" value="Short-chain dehydrogenase reductase"/>
    <property type="match status" value="1"/>
</dbReference>
<dbReference type="PRINTS" id="PR00081">
    <property type="entry name" value="GDHRDH"/>
</dbReference>
<evidence type="ECO:0000313" key="4">
    <source>
        <dbReference type="Proteomes" id="UP000297385"/>
    </source>
</evidence>
<comment type="caution">
    <text evidence="3">The sequence shown here is derived from an EMBL/GenBank/DDBJ whole genome shotgun (WGS) entry which is preliminary data.</text>
</comment>
<gene>
    <name evidence="3" type="ORF">E2553_19130</name>
</gene>
<dbReference type="RefSeq" id="WP_134458516.1">
    <property type="nucleotide sequence ID" value="NZ_JBHMFL010000032.1"/>
</dbReference>
<evidence type="ECO:0000313" key="3">
    <source>
        <dbReference type="EMBL" id="TFE46962.1"/>
    </source>
</evidence>
<name>A0A4Y8NB84_9BURK</name>
<evidence type="ECO:0000256" key="2">
    <source>
        <dbReference type="ARBA" id="ARBA00023002"/>
    </source>
</evidence>
<comment type="similarity">
    <text evidence="1">Belongs to the short-chain dehydrogenases/reductases (SDR) family.</text>
</comment>
<evidence type="ECO:0000256" key="1">
    <source>
        <dbReference type="ARBA" id="ARBA00006484"/>
    </source>
</evidence>
<dbReference type="AlphaFoldDB" id="A0A4Y8NB84"/>
<dbReference type="CDD" id="cd05233">
    <property type="entry name" value="SDR_c"/>
    <property type="match status" value="1"/>
</dbReference>
<accession>A0A4Y8NB84</accession>
<dbReference type="GeneID" id="97310632"/>
<dbReference type="Gene3D" id="3.40.50.720">
    <property type="entry name" value="NAD(P)-binding Rossmann-like Domain"/>
    <property type="match status" value="1"/>
</dbReference>
<dbReference type="PANTHER" id="PTHR24321:SF8">
    <property type="entry name" value="ESTRADIOL 17-BETA-DEHYDROGENASE 8-RELATED"/>
    <property type="match status" value="1"/>
</dbReference>
<proteinExistence type="inferred from homology"/>
<dbReference type="GO" id="GO:0016491">
    <property type="term" value="F:oxidoreductase activity"/>
    <property type="evidence" value="ECO:0007669"/>
    <property type="project" value="UniProtKB-KW"/>
</dbReference>
<sequence length="275" mass="28667">MSTKSVDESQRDWMIHSRIKGLVALVVGAGSGMGEASAKTFAANGGLVAVADLRADQAERVAKQIKRQDGNAISFGLDVSKQADIDAAIGKTIAHFGKLDVVINTAALVRSAMLEDVSIDEWRSGFQVNVDGALMLARSALPHLKKSSHAAIVNTASLAGVHGYSQGGAYGPSKAALITLSRQMAHEWASYGVRVNVVLPGVIDTPMARGSVPQEILDQLANVLPMSRVGQPGEVADLIVYLASPAAGYITAQSIACDGGMSHMMFAKPMGKSAA</sequence>
<dbReference type="Proteomes" id="UP000297385">
    <property type="component" value="Unassembled WGS sequence"/>
</dbReference>
<dbReference type="SUPFAM" id="SSF51735">
    <property type="entry name" value="NAD(P)-binding Rossmann-fold domains"/>
    <property type="match status" value="1"/>
</dbReference>
<protein>
    <submittedName>
        <fullName evidence="3">SDR family oxidoreductase</fullName>
    </submittedName>
</protein>
<dbReference type="PANTHER" id="PTHR24321">
    <property type="entry name" value="DEHYDROGENASES, SHORT CHAIN"/>
    <property type="match status" value="1"/>
</dbReference>
<keyword evidence="2" id="KW-0560">Oxidoreductase</keyword>
<dbReference type="EMBL" id="SNVI01000001">
    <property type="protein sequence ID" value="TFE46962.1"/>
    <property type="molecule type" value="Genomic_DNA"/>
</dbReference>
<dbReference type="InterPro" id="IPR002347">
    <property type="entry name" value="SDR_fam"/>
</dbReference>